<feature type="compositionally biased region" description="Polar residues" evidence="1">
    <location>
        <begin position="235"/>
        <end position="250"/>
    </location>
</feature>
<dbReference type="Proteomes" id="UP000249130">
    <property type="component" value="Unassembled WGS sequence"/>
</dbReference>
<dbReference type="EMBL" id="NPEX01000047">
    <property type="protein sequence ID" value="RAI44379.1"/>
    <property type="molecule type" value="Genomic_DNA"/>
</dbReference>
<dbReference type="Gene3D" id="3.40.50.1000">
    <property type="entry name" value="HAD superfamily/HAD-like"/>
    <property type="match status" value="1"/>
</dbReference>
<evidence type="ECO:0000313" key="2">
    <source>
        <dbReference type="EMBL" id="RAI44379.1"/>
    </source>
</evidence>
<dbReference type="Gene3D" id="1.10.150.240">
    <property type="entry name" value="Putative phosphatase, domain 2"/>
    <property type="match status" value="1"/>
</dbReference>
<dbReference type="SFLD" id="SFLDS00003">
    <property type="entry name" value="Haloacid_Dehalogenase"/>
    <property type="match status" value="1"/>
</dbReference>
<dbReference type="RefSeq" id="WP_111418808.1">
    <property type="nucleotide sequence ID" value="NZ_NPEX01000047.1"/>
</dbReference>
<dbReference type="GO" id="GO:0006281">
    <property type="term" value="P:DNA repair"/>
    <property type="evidence" value="ECO:0007669"/>
    <property type="project" value="TreeGrafter"/>
</dbReference>
<dbReference type="PANTHER" id="PTHR43434">
    <property type="entry name" value="PHOSPHOGLYCOLATE PHOSPHATASE"/>
    <property type="match status" value="1"/>
</dbReference>
<proteinExistence type="predicted"/>
<keyword evidence="2" id="KW-0378">Hydrolase</keyword>
<evidence type="ECO:0000313" key="3">
    <source>
        <dbReference type="Proteomes" id="UP000249130"/>
    </source>
</evidence>
<sequence length="250" mass="27144">MVRAIIFDIDGTLIDSVDAHAESWVRALAQFGVEADFHDVRRRIGMGADRLMPAFAPDDLLQRHGKDIESYRSDLFKREYLPTIRPFPRVRDLFERIRANGQTIVLGSSCAADEIEDYKRIAGVADLVDAQTTKDDASRSKPSPDIFRAALDQIAPIPTGDVVVVGDSVYDAQAARHAGVAVIGVLCGGSTEQALREAGCVAVYRDPADLLVGYEDSPLAAGGRVPVPTPELQRSADSSDIQQPDQGQDR</sequence>
<dbReference type="SUPFAM" id="SSF56784">
    <property type="entry name" value="HAD-like"/>
    <property type="match status" value="1"/>
</dbReference>
<accession>A0A327L0C5</accession>
<organism evidence="2 3">
    <name type="scientific">Rhodoplanes roseus</name>
    <dbReference type="NCBI Taxonomy" id="29409"/>
    <lineage>
        <taxon>Bacteria</taxon>
        <taxon>Pseudomonadati</taxon>
        <taxon>Pseudomonadota</taxon>
        <taxon>Alphaproteobacteria</taxon>
        <taxon>Hyphomicrobiales</taxon>
        <taxon>Nitrobacteraceae</taxon>
        <taxon>Rhodoplanes</taxon>
    </lineage>
</organism>
<feature type="region of interest" description="Disordered" evidence="1">
    <location>
        <begin position="218"/>
        <end position="250"/>
    </location>
</feature>
<name>A0A327L0C5_9BRAD</name>
<comment type="caution">
    <text evidence="2">The sequence shown here is derived from an EMBL/GenBank/DDBJ whole genome shotgun (WGS) entry which is preliminary data.</text>
</comment>
<dbReference type="AlphaFoldDB" id="A0A327L0C5"/>
<reference evidence="2 3" key="1">
    <citation type="submission" date="2017-07" db="EMBL/GenBank/DDBJ databases">
        <title>Draft Genome Sequences of Select Purple Nonsulfur Bacteria.</title>
        <authorList>
            <person name="Lasarre B."/>
            <person name="Mckinlay J.B."/>
        </authorList>
    </citation>
    <scope>NUCLEOTIDE SEQUENCE [LARGE SCALE GENOMIC DNA]</scope>
    <source>
        <strain evidence="2 3">DSM 5909</strain>
    </source>
</reference>
<dbReference type="InterPro" id="IPR050155">
    <property type="entry name" value="HAD-like_hydrolase_sf"/>
</dbReference>
<dbReference type="InterPro" id="IPR023198">
    <property type="entry name" value="PGP-like_dom2"/>
</dbReference>
<dbReference type="GO" id="GO:0005829">
    <property type="term" value="C:cytosol"/>
    <property type="evidence" value="ECO:0007669"/>
    <property type="project" value="TreeGrafter"/>
</dbReference>
<dbReference type="InterPro" id="IPR036412">
    <property type="entry name" value="HAD-like_sf"/>
</dbReference>
<keyword evidence="3" id="KW-1185">Reference proteome</keyword>
<dbReference type="SFLD" id="SFLDG01129">
    <property type="entry name" value="C1.5:_HAD__Beta-PGM__Phosphata"/>
    <property type="match status" value="1"/>
</dbReference>
<gene>
    <name evidence="2" type="ORF">CH341_09500</name>
</gene>
<dbReference type="InterPro" id="IPR006439">
    <property type="entry name" value="HAD-SF_hydro_IA"/>
</dbReference>
<dbReference type="InterPro" id="IPR023214">
    <property type="entry name" value="HAD_sf"/>
</dbReference>
<dbReference type="NCBIfam" id="TIGR01549">
    <property type="entry name" value="HAD-SF-IA-v1"/>
    <property type="match status" value="1"/>
</dbReference>
<evidence type="ECO:0000256" key="1">
    <source>
        <dbReference type="SAM" id="MobiDB-lite"/>
    </source>
</evidence>
<protein>
    <submittedName>
        <fullName evidence="2">HAD family hydrolase</fullName>
    </submittedName>
</protein>
<dbReference type="OrthoDB" id="9793014at2"/>
<dbReference type="SFLD" id="SFLDG01135">
    <property type="entry name" value="C1.5.6:_HAD__Beta-PGM__Phospha"/>
    <property type="match status" value="1"/>
</dbReference>
<dbReference type="PANTHER" id="PTHR43434:SF16">
    <property type="entry name" value="BLL8046 PROTEIN"/>
    <property type="match status" value="1"/>
</dbReference>
<dbReference type="Pfam" id="PF00702">
    <property type="entry name" value="Hydrolase"/>
    <property type="match status" value="1"/>
</dbReference>
<dbReference type="GO" id="GO:0008967">
    <property type="term" value="F:phosphoglycolate phosphatase activity"/>
    <property type="evidence" value="ECO:0007669"/>
    <property type="project" value="TreeGrafter"/>
</dbReference>